<protein>
    <submittedName>
        <fullName evidence="1">Uncharacterized protein</fullName>
    </submittedName>
</protein>
<comment type="caution">
    <text evidence="1">The sequence shown here is derived from an EMBL/GenBank/DDBJ whole genome shotgun (WGS) entry which is preliminary data.</text>
</comment>
<dbReference type="AlphaFoldDB" id="A0A3M7PFB4"/>
<dbReference type="SUPFAM" id="SSF56672">
    <property type="entry name" value="DNA/RNA polymerases"/>
    <property type="match status" value="1"/>
</dbReference>
<proteinExistence type="predicted"/>
<organism evidence="1 2">
    <name type="scientific">Brachionus plicatilis</name>
    <name type="common">Marine rotifer</name>
    <name type="synonym">Brachionus muelleri</name>
    <dbReference type="NCBI Taxonomy" id="10195"/>
    <lineage>
        <taxon>Eukaryota</taxon>
        <taxon>Metazoa</taxon>
        <taxon>Spiralia</taxon>
        <taxon>Gnathifera</taxon>
        <taxon>Rotifera</taxon>
        <taxon>Eurotatoria</taxon>
        <taxon>Monogononta</taxon>
        <taxon>Pseudotrocha</taxon>
        <taxon>Ploima</taxon>
        <taxon>Brachionidae</taxon>
        <taxon>Brachionus</taxon>
    </lineage>
</organism>
<gene>
    <name evidence="1" type="ORF">BpHYR1_016175</name>
</gene>
<dbReference type="OrthoDB" id="3863715at2759"/>
<evidence type="ECO:0000313" key="1">
    <source>
        <dbReference type="EMBL" id="RMZ97709.1"/>
    </source>
</evidence>
<keyword evidence="2" id="KW-1185">Reference proteome</keyword>
<dbReference type="Proteomes" id="UP000276133">
    <property type="component" value="Unassembled WGS sequence"/>
</dbReference>
<reference evidence="1 2" key="1">
    <citation type="journal article" date="2018" name="Sci. Rep.">
        <title>Genomic signatures of local adaptation to the degree of environmental predictability in rotifers.</title>
        <authorList>
            <person name="Franch-Gras L."/>
            <person name="Hahn C."/>
            <person name="Garcia-Roger E.M."/>
            <person name="Carmona M.J."/>
            <person name="Serra M."/>
            <person name="Gomez A."/>
        </authorList>
    </citation>
    <scope>NUCLEOTIDE SEQUENCE [LARGE SCALE GENOMIC DNA]</scope>
    <source>
        <strain evidence="1">HYR1</strain>
    </source>
</reference>
<dbReference type="InterPro" id="IPR043128">
    <property type="entry name" value="Rev_trsase/Diguanyl_cyclase"/>
</dbReference>
<evidence type="ECO:0000313" key="2">
    <source>
        <dbReference type="Proteomes" id="UP000276133"/>
    </source>
</evidence>
<dbReference type="InterPro" id="IPR043502">
    <property type="entry name" value="DNA/RNA_pol_sf"/>
</dbReference>
<dbReference type="EMBL" id="REGN01011243">
    <property type="protein sequence ID" value="RMZ97709.1"/>
    <property type="molecule type" value="Genomic_DNA"/>
</dbReference>
<sequence length="95" mass="11240">MMEKVLKERYVNVSIVLVRIKMELLKIEWRKCKWFQLSMEYLGHIVCNGEVRPAPVQTPAPVPDIEVEDQDYVDLADVLKRKKKRSVFVLLQKQI</sequence>
<dbReference type="Gene3D" id="3.30.70.270">
    <property type="match status" value="1"/>
</dbReference>
<accession>A0A3M7PFB4</accession>
<name>A0A3M7PFB4_BRAPC</name>